<dbReference type="AlphaFoldDB" id="A0ABD6A7N3"/>
<name>A0ABD6A7N3_9EURY</name>
<dbReference type="Proteomes" id="UP001596547">
    <property type="component" value="Unassembled WGS sequence"/>
</dbReference>
<dbReference type="GeneID" id="79314079"/>
<reference evidence="2 3" key="1">
    <citation type="journal article" date="2019" name="Int. J. Syst. Evol. Microbiol.">
        <title>The Global Catalogue of Microorganisms (GCM) 10K type strain sequencing project: providing services to taxonomists for standard genome sequencing and annotation.</title>
        <authorList>
            <consortium name="The Broad Institute Genomics Platform"/>
            <consortium name="The Broad Institute Genome Sequencing Center for Infectious Disease"/>
            <person name="Wu L."/>
            <person name="Ma J."/>
        </authorList>
    </citation>
    <scope>NUCLEOTIDE SEQUENCE [LARGE SCALE GENOMIC DNA]</scope>
    <source>
        <strain evidence="2 3">PSR21</strain>
    </source>
</reference>
<dbReference type="InterPro" id="IPR003847">
    <property type="entry name" value="Put_antitoxin"/>
</dbReference>
<keyword evidence="1" id="KW-1277">Toxin-antitoxin system</keyword>
<evidence type="ECO:0000313" key="3">
    <source>
        <dbReference type="Proteomes" id="UP001596547"/>
    </source>
</evidence>
<dbReference type="Pfam" id="PF02697">
    <property type="entry name" value="VAPB_antitox"/>
    <property type="match status" value="1"/>
</dbReference>
<gene>
    <name evidence="2" type="ORF">ACFQPE_05265</name>
</gene>
<organism evidence="2 3">
    <name type="scientific">Halomarina halobia</name>
    <dbReference type="NCBI Taxonomy" id="3033386"/>
    <lineage>
        <taxon>Archaea</taxon>
        <taxon>Methanobacteriati</taxon>
        <taxon>Methanobacteriota</taxon>
        <taxon>Stenosarchaea group</taxon>
        <taxon>Halobacteria</taxon>
        <taxon>Halobacteriales</taxon>
        <taxon>Natronomonadaceae</taxon>
        <taxon>Halomarina</taxon>
    </lineage>
</organism>
<protein>
    <submittedName>
        <fullName evidence="2">Antitoxin VapB family protein</fullName>
    </submittedName>
</protein>
<comment type="caution">
    <text evidence="2">The sequence shown here is derived from an EMBL/GenBank/DDBJ whole genome shotgun (WGS) entry which is preliminary data.</text>
</comment>
<proteinExistence type="predicted"/>
<dbReference type="RefSeq" id="WP_276304532.1">
    <property type="nucleotide sequence ID" value="NZ_CP119992.1"/>
</dbReference>
<keyword evidence="3" id="KW-1185">Reference proteome</keyword>
<evidence type="ECO:0000256" key="1">
    <source>
        <dbReference type="ARBA" id="ARBA00022649"/>
    </source>
</evidence>
<sequence length="86" mass="9734">MSKTIRVPNRVYERIKAHQQEHESVGETLDRLVGGRSLRELSGILTEAEGETMREAIAAAEQRGNRDLDDLVERIEQARESATETE</sequence>
<evidence type="ECO:0000313" key="2">
    <source>
        <dbReference type="EMBL" id="MFC7316205.1"/>
    </source>
</evidence>
<accession>A0ABD6A7N3</accession>
<dbReference type="EMBL" id="JBHTBF010000002">
    <property type="protein sequence ID" value="MFC7316205.1"/>
    <property type="molecule type" value="Genomic_DNA"/>
</dbReference>